<dbReference type="Pfam" id="PF00296">
    <property type="entry name" value="Bac_luciferase"/>
    <property type="match status" value="1"/>
</dbReference>
<proteinExistence type="predicted"/>
<dbReference type="AlphaFoldDB" id="F2RJ01"/>
<dbReference type="SUPFAM" id="SSF51679">
    <property type="entry name" value="Bacterial luciferase-like"/>
    <property type="match status" value="1"/>
</dbReference>
<dbReference type="KEGG" id="sve:SVEN_6841"/>
<dbReference type="InterPro" id="IPR050766">
    <property type="entry name" value="Bact_Lucif_Oxidored"/>
</dbReference>
<dbReference type="InterPro" id="IPR019949">
    <property type="entry name" value="CmoO-like"/>
</dbReference>
<dbReference type="eggNOG" id="COG2141">
    <property type="taxonomic scope" value="Bacteria"/>
</dbReference>
<sequence>MRFTRCRALAGRSGIVHGALSSDGDRGHLLAVVSLTAFPGFPEFLTADRACPPIGAEERLASPGRRRPGRRGAACVAGAPTAGNPSPSPTLNRGVSTFPGGIRFSVLDRSRTREGEPAPQALRDTVRLAQEVEALGYHRFWVSEHHSVPGVAGSAPTVLAAAVAAATSGIRVGTGGVMLPNHQPLVVAEQFGVLEALFPGRIDMGVGRSVGFTDGIRRALGRDKDDADRFAEQLDELLGWFTGEQTVHPQVHARPAEGLRVPPFVLATGEGAAIAAAAGLPLVIGDLRGRERLLAAVDTYRSAFRPSSWSAEPYVVIAGTVAVAATEEEARRLLMPEAWSLAHSRTRGVFPPLVAPGVIDGLAMTEKQRGFYEAGLDGHVHGTAEQVAEALERAVKETGAQEVLVTTGTYDRAALSESYRRLAEVVGLAPGTP</sequence>
<protein>
    <submittedName>
        <fullName evidence="4">Oxygenase</fullName>
    </submittedName>
</protein>
<feature type="compositionally biased region" description="Low complexity" evidence="2">
    <location>
        <begin position="71"/>
        <end position="80"/>
    </location>
</feature>
<dbReference type="InterPro" id="IPR011251">
    <property type="entry name" value="Luciferase-like_dom"/>
</dbReference>
<feature type="compositionally biased region" description="Polar residues" evidence="2">
    <location>
        <begin position="83"/>
        <end position="94"/>
    </location>
</feature>
<dbReference type="STRING" id="953739.SVEN_6841"/>
<dbReference type="EMBL" id="FR845719">
    <property type="protein sequence ID" value="CCA60127.1"/>
    <property type="molecule type" value="Genomic_DNA"/>
</dbReference>
<evidence type="ECO:0000313" key="5">
    <source>
        <dbReference type="Proteomes" id="UP000006854"/>
    </source>
</evidence>
<keyword evidence="5" id="KW-1185">Reference proteome</keyword>
<dbReference type="PANTHER" id="PTHR30137">
    <property type="entry name" value="LUCIFERASE-LIKE MONOOXYGENASE"/>
    <property type="match status" value="1"/>
</dbReference>
<dbReference type="Proteomes" id="UP000006854">
    <property type="component" value="Chromosome"/>
</dbReference>
<evidence type="ECO:0000313" key="4">
    <source>
        <dbReference type="EMBL" id="CCA60127.1"/>
    </source>
</evidence>
<dbReference type="Gene3D" id="3.20.20.30">
    <property type="entry name" value="Luciferase-like domain"/>
    <property type="match status" value="1"/>
</dbReference>
<gene>
    <name evidence="4" type="ordered locus">SVEN_6841</name>
</gene>
<evidence type="ECO:0000259" key="3">
    <source>
        <dbReference type="Pfam" id="PF00296"/>
    </source>
</evidence>
<comment type="similarity">
    <text evidence="1">To bacterial alkanal monooxygenase alpha and beta chains.</text>
</comment>
<evidence type="ECO:0000256" key="2">
    <source>
        <dbReference type="SAM" id="MobiDB-lite"/>
    </source>
</evidence>
<dbReference type="PANTHER" id="PTHR30137:SF6">
    <property type="entry name" value="LUCIFERASE-LIKE MONOOXYGENASE"/>
    <property type="match status" value="1"/>
</dbReference>
<dbReference type="GO" id="GO:0016705">
    <property type="term" value="F:oxidoreductase activity, acting on paired donors, with incorporation or reduction of molecular oxygen"/>
    <property type="evidence" value="ECO:0007669"/>
    <property type="project" value="InterPro"/>
</dbReference>
<feature type="domain" description="Luciferase-like" evidence="3">
    <location>
        <begin position="103"/>
        <end position="401"/>
    </location>
</feature>
<dbReference type="PATRIC" id="fig|953739.5.peg.2063"/>
<evidence type="ECO:0000256" key="1">
    <source>
        <dbReference type="ARBA" id="ARBA00007789"/>
    </source>
</evidence>
<accession>F2RJ01</accession>
<dbReference type="HOGENOM" id="CLU_027853_9_1_11"/>
<dbReference type="NCBIfam" id="TIGR03558">
    <property type="entry name" value="oxido_grp_1"/>
    <property type="match status" value="1"/>
</dbReference>
<dbReference type="InterPro" id="IPR036661">
    <property type="entry name" value="Luciferase-like_sf"/>
</dbReference>
<dbReference type="GO" id="GO:0005829">
    <property type="term" value="C:cytosol"/>
    <property type="evidence" value="ECO:0007669"/>
    <property type="project" value="TreeGrafter"/>
</dbReference>
<feature type="region of interest" description="Disordered" evidence="2">
    <location>
        <begin position="61"/>
        <end position="94"/>
    </location>
</feature>
<organism evidence="4 5">
    <name type="scientific">Streptomyces venezuelae (strain ATCC 10712 / CBS 650.69 / DSM 40230 / JCM 4526 / NBRC 13096 / PD 04745)</name>
    <dbReference type="NCBI Taxonomy" id="953739"/>
    <lineage>
        <taxon>Bacteria</taxon>
        <taxon>Bacillati</taxon>
        <taxon>Actinomycetota</taxon>
        <taxon>Actinomycetes</taxon>
        <taxon>Kitasatosporales</taxon>
        <taxon>Streptomycetaceae</taxon>
        <taxon>Streptomyces</taxon>
    </lineage>
</organism>
<name>F2RJ01_STRVP</name>
<reference evidence="4 5" key="1">
    <citation type="journal article" date="2011" name="BMC Genomics">
        <title>Genome-wide analysis of the role of GlnR in Streptomyces venezuelae provides new insights into global nitrogen regulation in actinomycetes.</title>
        <authorList>
            <person name="Pullan S.T."/>
            <person name="Bibb M.J."/>
            <person name="Merrick M."/>
        </authorList>
    </citation>
    <scope>NUCLEOTIDE SEQUENCE [LARGE SCALE GENOMIC DNA]</scope>
    <source>
        <strain evidence="4">ATCC 10712</strain>
    </source>
</reference>